<name>A0A915BIW0_PARUN</name>
<dbReference type="Proteomes" id="UP000887569">
    <property type="component" value="Unplaced"/>
</dbReference>
<sequence length="47" mass="5763">IINCLFNMLWGQRVWKTINIDQIFELEDRNHFKCNNFPQHINVLFKA</sequence>
<dbReference type="WBParaSite" id="PgR042_g078_t01">
    <property type="protein sequence ID" value="PgR042_g078_t01"/>
    <property type="gene ID" value="PgR042_g078"/>
</dbReference>
<reference evidence="2 3" key="1">
    <citation type="submission" date="2022-11" db="UniProtKB">
        <authorList>
            <consortium name="WormBaseParasite"/>
        </authorList>
    </citation>
    <scope>IDENTIFICATION</scope>
</reference>
<evidence type="ECO:0000313" key="3">
    <source>
        <dbReference type="WBParaSite" id="PgR042_g078_t02"/>
    </source>
</evidence>
<dbReference type="WBParaSite" id="PgR042_g078_t02">
    <property type="protein sequence ID" value="PgR042_g078_t02"/>
    <property type="gene ID" value="PgR042_g078"/>
</dbReference>
<dbReference type="AlphaFoldDB" id="A0A915BIW0"/>
<protein>
    <submittedName>
        <fullName evidence="2 3">Uncharacterized protein</fullName>
    </submittedName>
</protein>
<accession>A0A915BIW0</accession>
<organism evidence="1 2">
    <name type="scientific">Parascaris univalens</name>
    <name type="common">Nematode worm</name>
    <dbReference type="NCBI Taxonomy" id="6257"/>
    <lineage>
        <taxon>Eukaryota</taxon>
        <taxon>Metazoa</taxon>
        <taxon>Ecdysozoa</taxon>
        <taxon>Nematoda</taxon>
        <taxon>Chromadorea</taxon>
        <taxon>Rhabditida</taxon>
        <taxon>Spirurina</taxon>
        <taxon>Ascaridomorpha</taxon>
        <taxon>Ascaridoidea</taxon>
        <taxon>Ascarididae</taxon>
        <taxon>Parascaris</taxon>
    </lineage>
</organism>
<keyword evidence="1" id="KW-1185">Reference proteome</keyword>
<evidence type="ECO:0000313" key="2">
    <source>
        <dbReference type="WBParaSite" id="PgR042_g078_t01"/>
    </source>
</evidence>
<proteinExistence type="predicted"/>
<dbReference type="WBParaSite" id="PgR042_g078_t03">
    <property type="protein sequence ID" value="PgR042_g078_t03"/>
    <property type="gene ID" value="PgR042_g078"/>
</dbReference>
<evidence type="ECO:0000313" key="1">
    <source>
        <dbReference type="Proteomes" id="UP000887569"/>
    </source>
</evidence>